<dbReference type="EMBL" id="CP001831">
    <property type="protein sequence ID" value="AEH81578.1"/>
    <property type="molecule type" value="Genomic_DNA"/>
</dbReference>
<keyword evidence="2" id="KW-0614">Plasmid</keyword>
<evidence type="ECO:0000256" key="1">
    <source>
        <dbReference type="SAM" id="MobiDB-lite"/>
    </source>
</evidence>
<gene>
    <name evidence="2" type="ordered locus">SM11_pC0505</name>
</gene>
<name>F7XDF3_SINMM</name>
<dbReference type="PATRIC" id="fig|707241.3.peg.4477"/>
<dbReference type="KEGG" id="smx:SM11_pC0505"/>
<dbReference type="Proteomes" id="UP000009045">
    <property type="component" value="Plasmid pSmeSM11c"/>
</dbReference>
<evidence type="ECO:0000313" key="2">
    <source>
        <dbReference type="EMBL" id="AEH81578.1"/>
    </source>
</evidence>
<sequence>MSPAGPGRIGVPAQGTDLPSLAHEPGSDGTANAARSAKNEGGPVGRPVAYMCGNSLNHE</sequence>
<reference evidence="2 3" key="1">
    <citation type="journal article" date="2011" name="J. Biotechnol.">
        <title>The complete genome sequence of the dominant Sinorhizobium meliloti field isolate SM11 extends the S. meliloti pan-genome.</title>
        <authorList>
            <person name="Schneiker-Bekel S."/>
            <person name="Wibberg D."/>
            <person name="Bekel T."/>
            <person name="Blom J."/>
            <person name="Linke B."/>
            <person name="Neuweger H."/>
            <person name="Stiens M."/>
            <person name="Vorholter F.J."/>
            <person name="Weidner S."/>
            <person name="Goesmann A."/>
            <person name="Puhler A."/>
            <person name="Schluter A."/>
        </authorList>
    </citation>
    <scope>NUCLEOTIDE SEQUENCE [LARGE SCALE GENOMIC DNA]</scope>
    <source>
        <strain evidence="2 3">SM11</strain>
        <plasmid evidence="3">pSmeSM11c</plasmid>
    </source>
</reference>
<dbReference type="AlphaFoldDB" id="F7XDF3"/>
<accession>F7XDF3</accession>
<geneLocation type="plasmid" evidence="2 3">
    <name>pSmeSM11c</name>
</geneLocation>
<dbReference type="HOGENOM" id="CLU_2958320_0_0_5"/>
<organism evidence="2 3">
    <name type="scientific">Sinorhizobium meliloti (strain SM11)</name>
    <dbReference type="NCBI Taxonomy" id="707241"/>
    <lineage>
        <taxon>Bacteria</taxon>
        <taxon>Pseudomonadati</taxon>
        <taxon>Pseudomonadota</taxon>
        <taxon>Alphaproteobacteria</taxon>
        <taxon>Hyphomicrobiales</taxon>
        <taxon>Rhizobiaceae</taxon>
        <taxon>Sinorhizobium/Ensifer group</taxon>
        <taxon>Sinorhizobium</taxon>
    </lineage>
</organism>
<protein>
    <submittedName>
        <fullName evidence="2">Uncharacterized protein</fullName>
    </submittedName>
</protein>
<evidence type="ECO:0000313" key="3">
    <source>
        <dbReference type="Proteomes" id="UP000009045"/>
    </source>
</evidence>
<proteinExistence type="predicted"/>
<feature type="region of interest" description="Disordered" evidence="1">
    <location>
        <begin position="1"/>
        <end position="59"/>
    </location>
</feature>